<dbReference type="AlphaFoldDB" id="A0A8J5I7P1"/>
<keyword evidence="4" id="KW-1185">Reference proteome</keyword>
<protein>
    <recommendedName>
        <fullName evidence="2">Tryptophan synthase beta chain-like PALP domain-containing protein</fullName>
    </recommendedName>
</protein>
<accession>A0A8J5I7P1</accession>
<feature type="domain" description="Tryptophan synthase beta chain-like PALP" evidence="2">
    <location>
        <begin position="2"/>
        <end position="150"/>
    </location>
</feature>
<dbReference type="Proteomes" id="UP000734854">
    <property type="component" value="Unassembled WGS sequence"/>
</dbReference>
<sequence>MEAYQPLASVKDHGALRLFVPDKSSFFKLFPHCLYALPRMIEDVEEKGLLTPGVSTLLAATGGNLGIGLAYIAIRKGYKFIAVMPTEYSLEILLRYLGAKVSPTDSKLGFQGMNDRVNKLKESIPDVYEIDQVTNLANPEAHFRGTGMTFWTIVTCTRLV</sequence>
<name>A0A8J5I7P1_ZINOF</name>
<feature type="transmembrane region" description="Helical" evidence="1">
    <location>
        <begin position="54"/>
        <end position="74"/>
    </location>
</feature>
<dbReference type="PANTHER" id="PTHR10314">
    <property type="entry name" value="CYSTATHIONINE BETA-SYNTHASE"/>
    <property type="match status" value="1"/>
</dbReference>
<organism evidence="3 4">
    <name type="scientific">Zingiber officinale</name>
    <name type="common">Ginger</name>
    <name type="synonym">Amomum zingiber</name>
    <dbReference type="NCBI Taxonomy" id="94328"/>
    <lineage>
        <taxon>Eukaryota</taxon>
        <taxon>Viridiplantae</taxon>
        <taxon>Streptophyta</taxon>
        <taxon>Embryophyta</taxon>
        <taxon>Tracheophyta</taxon>
        <taxon>Spermatophyta</taxon>
        <taxon>Magnoliopsida</taxon>
        <taxon>Liliopsida</taxon>
        <taxon>Zingiberales</taxon>
        <taxon>Zingiberaceae</taxon>
        <taxon>Zingiber</taxon>
    </lineage>
</organism>
<proteinExistence type="predicted"/>
<reference evidence="3 4" key="1">
    <citation type="submission" date="2020-08" db="EMBL/GenBank/DDBJ databases">
        <title>Plant Genome Project.</title>
        <authorList>
            <person name="Zhang R.-G."/>
        </authorList>
    </citation>
    <scope>NUCLEOTIDE SEQUENCE [LARGE SCALE GENOMIC DNA]</scope>
    <source>
        <tissue evidence="3">Rhizome</tissue>
    </source>
</reference>
<keyword evidence="1" id="KW-0472">Membrane</keyword>
<dbReference type="InterPro" id="IPR001926">
    <property type="entry name" value="TrpB-like_PALP"/>
</dbReference>
<dbReference type="InterPro" id="IPR036052">
    <property type="entry name" value="TrpB-like_PALP_sf"/>
</dbReference>
<keyword evidence="1" id="KW-0812">Transmembrane</keyword>
<comment type="caution">
    <text evidence="3">The sequence shown here is derived from an EMBL/GenBank/DDBJ whole genome shotgun (WGS) entry which is preliminary data.</text>
</comment>
<dbReference type="EMBL" id="JACMSC010000001">
    <property type="protein sequence ID" value="KAG6539016.1"/>
    <property type="molecule type" value="Genomic_DNA"/>
</dbReference>
<dbReference type="InterPro" id="IPR050214">
    <property type="entry name" value="Cys_Synth/Cystath_Beta-Synth"/>
</dbReference>
<evidence type="ECO:0000313" key="3">
    <source>
        <dbReference type="EMBL" id="KAG6539016.1"/>
    </source>
</evidence>
<evidence type="ECO:0000256" key="1">
    <source>
        <dbReference type="SAM" id="Phobius"/>
    </source>
</evidence>
<keyword evidence="1" id="KW-1133">Transmembrane helix</keyword>
<dbReference type="SUPFAM" id="SSF53686">
    <property type="entry name" value="Tryptophan synthase beta subunit-like PLP-dependent enzymes"/>
    <property type="match status" value="1"/>
</dbReference>
<dbReference type="Pfam" id="PF00291">
    <property type="entry name" value="PALP"/>
    <property type="match status" value="1"/>
</dbReference>
<evidence type="ECO:0000313" key="4">
    <source>
        <dbReference type="Proteomes" id="UP000734854"/>
    </source>
</evidence>
<gene>
    <name evidence="3" type="ORF">ZIOFF_004168</name>
</gene>
<dbReference type="Gene3D" id="3.40.50.1100">
    <property type="match status" value="1"/>
</dbReference>
<evidence type="ECO:0000259" key="2">
    <source>
        <dbReference type="Pfam" id="PF00291"/>
    </source>
</evidence>